<feature type="transmembrane region" description="Helical" evidence="6">
    <location>
        <begin position="357"/>
        <end position="374"/>
    </location>
</feature>
<dbReference type="AlphaFoldDB" id="A0A0D6AYE2"/>
<evidence type="ECO:0000313" key="10">
    <source>
        <dbReference type="Proteomes" id="UP000064912"/>
    </source>
</evidence>
<feature type="transmembrane region" description="Helical" evidence="6">
    <location>
        <begin position="20"/>
        <end position="41"/>
    </location>
</feature>
<evidence type="ECO:0000256" key="6">
    <source>
        <dbReference type="SAM" id="Phobius"/>
    </source>
</evidence>
<feature type="domain" description="MacB-like periplasmic core" evidence="8">
    <location>
        <begin position="26"/>
        <end position="229"/>
    </location>
</feature>
<feature type="transmembrane region" description="Helical" evidence="6">
    <location>
        <begin position="712"/>
        <end position="738"/>
    </location>
</feature>
<evidence type="ECO:0000313" key="9">
    <source>
        <dbReference type="EMBL" id="BAQ67459.1"/>
    </source>
</evidence>
<keyword evidence="3 6" id="KW-0812">Transmembrane</keyword>
<dbReference type="eggNOG" id="COG3127">
    <property type="taxonomic scope" value="Bacteria"/>
</dbReference>
<evidence type="ECO:0000256" key="4">
    <source>
        <dbReference type="ARBA" id="ARBA00022989"/>
    </source>
</evidence>
<keyword evidence="2" id="KW-1003">Cell membrane</keyword>
<dbReference type="Pfam" id="PF12704">
    <property type="entry name" value="MacB_PCD"/>
    <property type="match status" value="1"/>
</dbReference>
<evidence type="ECO:0000256" key="3">
    <source>
        <dbReference type="ARBA" id="ARBA00022692"/>
    </source>
</evidence>
<feature type="transmembrane region" description="Helical" evidence="6">
    <location>
        <begin position="400"/>
        <end position="418"/>
    </location>
</feature>
<feature type="transmembrane region" description="Helical" evidence="6">
    <location>
        <begin position="467"/>
        <end position="496"/>
    </location>
</feature>
<dbReference type="InterPro" id="IPR025857">
    <property type="entry name" value="MacB_PCD"/>
</dbReference>
<dbReference type="EMBL" id="AP014800">
    <property type="protein sequence ID" value="BAQ67459.1"/>
    <property type="molecule type" value="Genomic_DNA"/>
</dbReference>
<reference evidence="9 10" key="1">
    <citation type="submission" date="2015-02" db="EMBL/GenBank/DDBJ databases">
        <title>Genome sequene of Rhodovulum sulfidophilum DSM 2351.</title>
        <authorList>
            <person name="Nagao N."/>
        </authorList>
    </citation>
    <scope>NUCLEOTIDE SEQUENCE [LARGE SCALE GENOMIC DNA]</scope>
    <source>
        <strain evidence="9 10">DSM 2351</strain>
    </source>
</reference>
<dbReference type="Pfam" id="PF02687">
    <property type="entry name" value="FtsX"/>
    <property type="match status" value="2"/>
</dbReference>
<keyword evidence="4 6" id="KW-1133">Transmembrane helix</keyword>
<dbReference type="PANTHER" id="PTHR30287:SF1">
    <property type="entry name" value="INNER MEMBRANE PROTEIN"/>
    <property type="match status" value="1"/>
</dbReference>
<keyword evidence="5 6" id="KW-0472">Membrane</keyword>
<dbReference type="Proteomes" id="UP000064912">
    <property type="component" value="Chromosome"/>
</dbReference>
<dbReference type="KEGG" id="rsu:NHU_00288"/>
<feature type="transmembrane region" description="Helical" evidence="6">
    <location>
        <begin position="259"/>
        <end position="283"/>
    </location>
</feature>
<sequence length="840" mass="87517">MKLAVAARIARRELRGGLRGFYVFLACLALGVAAIAAVGSVRESIEAGLTREGAALLGGDAEMTLTYRFASDEERAWMEGVSEALSEVVDFRSMVAVRHDGETERGLTQVKAVDDAYPLYGQVVLDPPMALKQAIAGNGAVMERVLADRLGLEPGDSFRLGTADYTLSAVLLREPDGAGAGFGLGPRLILWKAALEPSGLLAPGTLYEVKYRLKLPPGHDIAALERAAESRFADRGVRWRDARNGAPGMTRFVDRMASFLVLVGLAGLAVGGVGVSAAVRAYIDGKTEVVAILKTLGAEGSTILAVYLMQIGALAGLGIAIGLGLGALLPLAAGPFLAAQLPVPAEFTVHAGPLAEAALYGVLTALLFTLWPLARTEEMRAAALFRDASGRVRAWPRLRYVAATLGLAAALIGAAAWFSGVPKLAFWAAAGILGALGLLVLAAAALRRIARAAARARALRGRTALRLALGAVGGPGGETASVVLSLGLGLSILAAIGQIDSNLRGAIQQELPERAPSYFVVDIQPGQLKGFLARLGRDPGVSRVETAPMLRGVLTRINGRPAREVAGDHWVVRGDRGVTYADRPPENTVVTDGLWWPSGYDGPPQVSFAREEAGEIGLKLGDEITVNILGRDITATVTSFRDVDFSTAGIGFVMTMDPAAVQGAPHTHIATIYAEPSAEAAILRDLASAYPNITAIRIKDALDRVAEVLSGLAAAITYGASATLVTGLIVLIGAAAAGQRARVFEAAVLKTVGAVRGQILAYFALRSAMLGAAAGTVAILAGGVAGWAVMRFVMEGEYRFEPVSALAIVLGGALATLLAGLAFAWRPLAARPARVLRARE</sequence>
<feature type="domain" description="ABC3 transporter permease C-terminal" evidence="7">
    <location>
        <begin position="263"/>
        <end position="375"/>
    </location>
</feature>
<feature type="transmembrane region" description="Helical" evidence="6">
    <location>
        <begin position="315"/>
        <end position="337"/>
    </location>
</feature>
<feature type="domain" description="ABC3 transporter permease C-terminal" evidence="7">
    <location>
        <begin position="723"/>
        <end position="827"/>
    </location>
</feature>
<evidence type="ECO:0000256" key="2">
    <source>
        <dbReference type="ARBA" id="ARBA00022475"/>
    </source>
</evidence>
<name>A0A0D6AYE2_RHOSU</name>
<gene>
    <name evidence="9" type="ORF">NHU_00288</name>
</gene>
<dbReference type="InterPro" id="IPR038766">
    <property type="entry name" value="Membrane_comp_ABC_pdt"/>
</dbReference>
<evidence type="ECO:0000256" key="5">
    <source>
        <dbReference type="ARBA" id="ARBA00023136"/>
    </source>
</evidence>
<dbReference type="GO" id="GO:0005886">
    <property type="term" value="C:plasma membrane"/>
    <property type="evidence" value="ECO:0007669"/>
    <property type="project" value="UniProtKB-SubCell"/>
</dbReference>
<feature type="transmembrane region" description="Helical" evidence="6">
    <location>
        <begin position="805"/>
        <end position="825"/>
    </location>
</feature>
<dbReference type="InterPro" id="IPR003838">
    <property type="entry name" value="ABC3_permease_C"/>
</dbReference>
<evidence type="ECO:0000259" key="8">
    <source>
        <dbReference type="Pfam" id="PF12704"/>
    </source>
</evidence>
<evidence type="ECO:0000256" key="1">
    <source>
        <dbReference type="ARBA" id="ARBA00004651"/>
    </source>
</evidence>
<proteinExistence type="predicted"/>
<feature type="transmembrane region" description="Helical" evidence="6">
    <location>
        <begin position="424"/>
        <end position="446"/>
    </location>
</feature>
<feature type="transmembrane region" description="Helical" evidence="6">
    <location>
        <begin position="759"/>
        <end position="785"/>
    </location>
</feature>
<organism evidence="9 10">
    <name type="scientific">Rhodovulum sulfidophilum</name>
    <name type="common">Rhodobacter sulfidophilus</name>
    <dbReference type="NCBI Taxonomy" id="35806"/>
    <lineage>
        <taxon>Bacteria</taxon>
        <taxon>Pseudomonadati</taxon>
        <taxon>Pseudomonadota</taxon>
        <taxon>Alphaproteobacteria</taxon>
        <taxon>Rhodobacterales</taxon>
        <taxon>Paracoccaceae</taxon>
        <taxon>Rhodovulum</taxon>
    </lineage>
</organism>
<protein>
    <submittedName>
        <fullName evidence="9">Efflux ABC transporter, permease protein</fullName>
    </submittedName>
</protein>
<dbReference type="PATRIC" id="fig|35806.4.peg.293"/>
<comment type="subcellular location">
    <subcellularLocation>
        <location evidence="1">Cell membrane</location>
        <topology evidence="1">Multi-pass membrane protein</topology>
    </subcellularLocation>
</comment>
<evidence type="ECO:0000259" key="7">
    <source>
        <dbReference type="Pfam" id="PF02687"/>
    </source>
</evidence>
<dbReference type="PANTHER" id="PTHR30287">
    <property type="entry name" value="MEMBRANE COMPONENT OF PREDICTED ABC SUPERFAMILY METABOLITE UPTAKE TRANSPORTER"/>
    <property type="match status" value="1"/>
</dbReference>
<accession>A0A0D6AYE2</accession>